<dbReference type="NCBIfam" id="NF004114">
    <property type="entry name" value="PRK05605.1"/>
    <property type="match status" value="1"/>
</dbReference>
<dbReference type="PROSITE" id="PS00455">
    <property type="entry name" value="AMP_BINDING"/>
    <property type="match status" value="1"/>
</dbReference>
<gene>
    <name evidence="4" type="ORF">JOF48_003318</name>
</gene>
<dbReference type="Proteomes" id="UP000711614">
    <property type="component" value="Unassembled WGS sequence"/>
</dbReference>
<proteinExistence type="predicted"/>
<dbReference type="CDD" id="cd05936">
    <property type="entry name" value="FC-FACS_FadD_like"/>
    <property type="match status" value="1"/>
</dbReference>
<protein>
    <submittedName>
        <fullName evidence="4">Long-chain acyl-CoA synthetase</fullName>
        <ecNumber evidence="4">6.2.1.3</ecNumber>
    </submittedName>
</protein>
<evidence type="ECO:0000259" key="3">
    <source>
        <dbReference type="Pfam" id="PF13193"/>
    </source>
</evidence>
<evidence type="ECO:0000256" key="1">
    <source>
        <dbReference type="SAM" id="MobiDB-lite"/>
    </source>
</evidence>
<dbReference type="Pfam" id="PF00501">
    <property type="entry name" value="AMP-binding"/>
    <property type="match status" value="1"/>
</dbReference>
<keyword evidence="4" id="KW-0436">Ligase</keyword>
<dbReference type="EMBL" id="JAGIOI010000001">
    <property type="protein sequence ID" value="MBP2414519.1"/>
    <property type="molecule type" value="Genomic_DNA"/>
</dbReference>
<evidence type="ECO:0000313" key="4">
    <source>
        <dbReference type="EMBL" id="MBP2414519.1"/>
    </source>
</evidence>
<accession>A0ABS4Z0F0</accession>
<dbReference type="Pfam" id="PF13193">
    <property type="entry name" value="AMP-binding_C"/>
    <property type="match status" value="1"/>
</dbReference>
<dbReference type="Gene3D" id="3.30.300.30">
    <property type="match status" value="1"/>
</dbReference>
<dbReference type="InterPro" id="IPR025110">
    <property type="entry name" value="AMP-bd_C"/>
</dbReference>
<name>A0ABS4Z0F0_9MICC</name>
<dbReference type="SUPFAM" id="SSF56801">
    <property type="entry name" value="Acetyl-CoA synthetase-like"/>
    <property type="match status" value="1"/>
</dbReference>
<dbReference type="PANTHER" id="PTHR43767">
    <property type="entry name" value="LONG-CHAIN-FATTY-ACID--COA LIGASE"/>
    <property type="match status" value="1"/>
</dbReference>
<feature type="region of interest" description="Disordered" evidence="1">
    <location>
        <begin position="1"/>
        <end position="49"/>
    </location>
</feature>
<sequence length="604" mass="64821">MEPEANHEASNAPTSDAAGAAAGNAAGAAPNPQAGTAPGPVPQPWVKNYQPGVPAEIELPTESLVEMFERSVEEAGELPAMEFFGRRTSYRSLGEQVARAAEGLRKLGVRAGDRVALILPNCPQHVVAFYAVLRLGAVVVEHNPLYTSRELRHQFEDHGAHVAIAWNKVVPALQEFPADVTVEHIIAVDLLAEFPAVKRLALRLPVKKLRDTRTSLTAKAPGATPWRQLLAAGPIDPAHQRPAVTDLAVIGYTSGTTGRPKGAMLSHFNLYSNALQGEAWMHGARKGKEVLYAVLPMFHAFGMTLYLTFGIRKQGLLVLFPKFDTALVLAAMKKSPATVYCAVPPIYERTALAAKERGISLRSCKFCISGAMNLPDHVVELWESVSGGLLVEGYGMTESSPVALGNPFAETRQAGTIGVPFPSTLMKVVAPLGENDGARPAEEVAQGEPGELLLKGPQVFQGYWNNPEETARTLTVDGWLRTGDIVTVNAEGFTTIVDRAKELVITGGFNVSPSEVEAVLRQHPDVADAAVFGQESGRGGEIVVAAVVLDPGVELDETALRDHCKGLLARYKVPVRVVAISEMPKSMLGKVLRKQVKEQVLPLL</sequence>
<dbReference type="Gene3D" id="3.40.50.12780">
    <property type="entry name" value="N-terminal domain of ligase-like"/>
    <property type="match status" value="1"/>
</dbReference>
<feature type="compositionally biased region" description="Low complexity" evidence="1">
    <location>
        <begin position="9"/>
        <end position="38"/>
    </location>
</feature>
<dbReference type="EC" id="6.2.1.3" evidence="4"/>
<dbReference type="InterPro" id="IPR000873">
    <property type="entry name" value="AMP-dep_synth/lig_dom"/>
</dbReference>
<dbReference type="InterPro" id="IPR050237">
    <property type="entry name" value="ATP-dep_AMP-bd_enzyme"/>
</dbReference>
<comment type="caution">
    <text evidence="4">The sequence shown here is derived from an EMBL/GenBank/DDBJ whole genome shotgun (WGS) entry which is preliminary data.</text>
</comment>
<dbReference type="InterPro" id="IPR020845">
    <property type="entry name" value="AMP-binding_CS"/>
</dbReference>
<dbReference type="PANTHER" id="PTHR43767:SF12">
    <property type="entry name" value="AMP-DEPENDENT SYNTHETASE AND LIGASE"/>
    <property type="match status" value="1"/>
</dbReference>
<evidence type="ECO:0000313" key="5">
    <source>
        <dbReference type="Proteomes" id="UP000711614"/>
    </source>
</evidence>
<reference evidence="4 5" key="1">
    <citation type="submission" date="2021-03" db="EMBL/GenBank/DDBJ databases">
        <title>Sequencing the genomes of 1000 actinobacteria strains.</title>
        <authorList>
            <person name="Klenk H.-P."/>
        </authorList>
    </citation>
    <scope>NUCLEOTIDE SEQUENCE [LARGE SCALE GENOMIC DNA]</scope>
    <source>
        <strain evidence="4 5">DSM 16005</strain>
    </source>
</reference>
<feature type="domain" description="AMP-dependent synthetase/ligase" evidence="2">
    <location>
        <begin position="68"/>
        <end position="464"/>
    </location>
</feature>
<dbReference type="InterPro" id="IPR042099">
    <property type="entry name" value="ANL_N_sf"/>
</dbReference>
<dbReference type="RefSeq" id="WP_209682482.1">
    <property type="nucleotide sequence ID" value="NZ_JAGIOI010000001.1"/>
</dbReference>
<keyword evidence="5" id="KW-1185">Reference proteome</keyword>
<dbReference type="InterPro" id="IPR045851">
    <property type="entry name" value="AMP-bd_C_sf"/>
</dbReference>
<organism evidence="4 5">
    <name type="scientific">Arthrobacter stackebrandtii</name>
    <dbReference type="NCBI Taxonomy" id="272161"/>
    <lineage>
        <taxon>Bacteria</taxon>
        <taxon>Bacillati</taxon>
        <taxon>Actinomycetota</taxon>
        <taxon>Actinomycetes</taxon>
        <taxon>Micrococcales</taxon>
        <taxon>Micrococcaceae</taxon>
        <taxon>Arthrobacter</taxon>
    </lineage>
</organism>
<dbReference type="GO" id="GO:0004467">
    <property type="term" value="F:long-chain fatty acid-CoA ligase activity"/>
    <property type="evidence" value="ECO:0007669"/>
    <property type="project" value="UniProtKB-EC"/>
</dbReference>
<feature type="domain" description="AMP-binding enzyme C-terminal" evidence="3">
    <location>
        <begin position="515"/>
        <end position="590"/>
    </location>
</feature>
<evidence type="ECO:0000259" key="2">
    <source>
        <dbReference type="Pfam" id="PF00501"/>
    </source>
</evidence>